<keyword evidence="2" id="KW-1185">Reference proteome</keyword>
<protein>
    <submittedName>
        <fullName evidence="1">Uncharacterized protein</fullName>
    </submittedName>
</protein>
<organism evidence="1 2">
    <name type="scientific">Armillaria borealis</name>
    <dbReference type="NCBI Taxonomy" id="47425"/>
    <lineage>
        <taxon>Eukaryota</taxon>
        <taxon>Fungi</taxon>
        <taxon>Dikarya</taxon>
        <taxon>Basidiomycota</taxon>
        <taxon>Agaricomycotina</taxon>
        <taxon>Agaricomycetes</taxon>
        <taxon>Agaricomycetidae</taxon>
        <taxon>Agaricales</taxon>
        <taxon>Marasmiineae</taxon>
        <taxon>Physalacriaceae</taxon>
        <taxon>Armillaria</taxon>
    </lineage>
</organism>
<reference evidence="1" key="1">
    <citation type="submission" date="2023-06" db="EMBL/GenBank/DDBJ databases">
        <authorList>
            <consortium name="Lawrence Berkeley National Laboratory"/>
            <person name="Ahrendt S."/>
            <person name="Sahu N."/>
            <person name="Indic B."/>
            <person name="Wong-Bajracharya J."/>
            <person name="Merenyi Z."/>
            <person name="Ke H.-M."/>
            <person name="Monk M."/>
            <person name="Kocsube S."/>
            <person name="Drula E."/>
            <person name="Lipzen A."/>
            <person name="Balint B."/>
            <person name="Henrissat B."/>
            <person name="Andreopoulos B."/>
            <person name="Martin F.M."/>
            <person name="Harder C.B."/>
            <person name="Rigling D."/>
            <person name="Ford K.L."/>
            <person name="Foster G.D."/>
            <person name="Pangilinan J."/>
            <person name="Papanicolaou A."/>
            <person name="Barry K."/>
            <person name="LaButti K."/>
            <person name="Viragh M."/>
            <person name="Koriabine M."/>
            <person name="Yan M."/>
            <person name="Riley R."/>
            <person name="Champramary S."/>
            <person name="Plett K.L."/>
            <person name="Tsai I.J."/>
            <person name="Slot J."/>
            <person name="Sipos G."/>
            <person name="Plett J."/>
            <person name="Nagy L.G."/>
            <person name="Grigoriev I.V."/>
        </authorList>
    </citation>
    <scope>NUCLEOTIDE SEQUENCE</scope>
    <source>
        <strain evidence="1">FPL87.14</strain>
    </source>
</reference>
<evidence type="ECO:0000313" key="1">
    <source>
        <dbReference type="EMBL" id="KAK0429952.1"/>
    </source>
</evidence>
<sequence length="80" mass="9593">VKEFIRRAYRIELFLLPFFTEDQYEILRDCQAKTDTLIVGSVPLQFLDRSAFLDRNLNILVNRQHLQVLHDFVLRCGYTF</sequence>
<feature type="non-terminal residue" evidence="1">
    <location>
        <position position="80"/>
    </location>
</feature>
<gene>
    <name evidence="1" type="ORF">EV421DRAFT_1676360</name>
</gene>
<comment type="caution">
    <text evidence="1">The sequence shown here is derived from an EMBL/GenBank/DDBJ whole genome shotgun (WGS) entry which is preliminary data.</text>
</comment>
<proteinExistence type="predicted"/>
<evidence type="ECO:0000313" key="2">
    <source>
        <dbReference type="Proteomes" id="UP001175226"/>
    </source>
</evidence>
<dbReference type="Proteomes" id="UP001175226">
    <property type="component" value="Unassembled WGS sequence"/>
</dbReference>
<feature type="non-terminal residue" evidence="1">
    <location>
        <position position="1"/>
    </location>
</feature>
<accession>A0AA39IT11</accession>
<dbReference type="EMBL" id="JAUEPT010000183">
    <property type="protein sequence ID" value="KAK0429952.1"/>
    <property type="molecule type" value="Genomic_DNA"/>
</dbReference>
<dbReference type="AlphaFoldDB" id="A0AA39IT11"/>
<name>A0AA39IT11_9AGAR</name>